<sequence length="307" mass="35723">MTESSDPTNTAQRAKRSAFLRAIEFDNSLPIQNDAVQLWLKDLDNPFRWSLRPLLQFFFAALLHLIWFFKRLPLPQFRAHGLLQSMICWFCRHFVSREANLLILRHFATESNVLNFLADNSPEATDIARVELYPTTIDGMREASFVEHDQELFRLFAELGHWTPAKAKKQQDISWQHWQPIDMAAFQIAPKRTQVLDFETSHALFMCLFCLLLTREEYRDAINGFNLDQSIALRIGQLIGDPSLAEMAYNKHPLYLVGPWNLSQRFLMHGFFTEYLYARLESLRSSNAPKTRTKKASTKKPAPEETI</sequence>
<dbReference type="RefSeq" id="WP_304995241.1">
    <property type="nucleotide sequence ID" value="NZ_CP101717.1"/>
</dbReference>
<dbReference type="InterPro" id="IPR054268">
    <property type="entry name" value="DUF6999"/>
</dbReference>
<gene>
    <name evidence="3" type="ORF">NFC81_14770</name>
</gene>
<keyword evidence="2" id="KW-0472">Membrane</keyword>
<keyword evidence="2" id="KW-0812">Transmembrane</keyword>
<keyword evidence="2" id="KW-1133">Transmembrane helix</keyword>
<organism evidence="3">
    <name type="scientific">Salinispirillum sp. LH 10-3-1</name>
    <dbReference type="NCBI Taxonomy" id="2952525"/>
    <lineage>
        <taxon>Bacteria</taxon>
        <taxon>Pseudomonadati</taxon>
        <taxon>Pseudomonadota</taxon>
        <taxon>Gammaproteobacteria</taxon>
        <taxon>Oceanospirillales</taxon>
        <taxon>Saccharospirillaceae</taxon>
        <taxon>Salinispirillum</taxon>
    </lineage>
</organism>
<name>A0AB38YFV9_9GAMM</name>
<evidence type="ECO:0000256" key="1">
    <source>
        <dbReference type="SAM" id="MobiDB-lite"/>
    </source>
</evidence>
<dbReference type="Pfam" id="PF22523">
    <property type="entry name" value="DUF6999"/>
    <property type="match status" value="1"/>
</dbReference>
<feature type="region of interest" description="Disordered" evidence="1">
    <location>
        <begin position="288"/>
        <end position="307"/>
    </location>
</feature>
<evidence type="ECO:0000313" key="3">
    <source>
        <dbReference type="EMBL" id="WLD57958.1"/>
    </source>
</evidence>
<proteinExistence type="predicted"/>
<feature type="transmembrane region" description="Helical" evidence="2">
    <location>
        <begin position="49"/>
        <end position="69"/>
    </location>
</feature>
<reference evidence="3" key="1">
    <citation type="submission" date="2022-07" db="EMBL/GenBank/DDBJ databases">
        <title>Complete genome sequence of Salinispirillum sp. LH10-3-1 capable of multiple carbohydrate inversion isolated from a soda lake.</title>
        <authorList>
            <person name="Liu J."/>
            <person name="Zhai Y."/>
            <person name="Zhang H."/>
            <person name="Yang H."/>
            <person name="Qu J."/>
            <person name="Li J."/>
        </authorList>
    </citation>
    <scope>NUCLEOTIDE SEQUENCE</scope>
    <source>
        <strain evidence="3">LH 10-3-1</strain>
    </source>
</reference>
<evidence type="ECO:0000256" key="2">
    <source>
        <dbReference type="SAM" id="Phobius"/>
    </source>
</evidence>
<dbReference type="EMBL" id="CP101717">
    <property type="protein sequence ID" value="WLD57958.1"/>
    <property type="molecule type" value="Genomic_DNA"/>
</dbReference>
<accession>A0AB38YFV9</accession>
<dbReference type="AlphaFoldDB" id="A0AB38YFV9"/>
<protein>
    <submittedName>
        <fullName evidence="3">Uncharacterized protein</fullName>
    </submittedName>
</protein>